<gene>
    <name evidence="2" type="ORF">QYF61_006753</name>
</gene>
<keyword evidence="3" id="KW-1185">Reference proteome</keyword>
<sequence length="223" mass="24937">MAESTITTIPLRNNLELITTDSYTAFDTVPSNILASKLEGYGFDGWTIQWIRNWLNDCIKVVAVNSSMSKWRSATSGVPQWCVSGAVLFNMFDNDIDSGSECTLSKFADDTKMLPGAVNLLEGRDATQRDLDRLAEWAHENIMKFNKDKCKVLHLGQGNPPYQHRLSNKWIESSPAEEDLGVLVDEKLDMSCQCALAAQKVNHILGCRKRRVASRVKGVIRSL</sequence>
<dbReference type="Proteomes" id="UP001333110">
    <property type="component" value="Unassembled WGS sequence"/>
</dbReference>
<reference evidence="2 3" key="1">
    <citation type="journal article" date="2023" name="J. Hered.">
        <title>Chromosome-level genome of the wood stork (Mycteria americana) provides insight into avian chromosome evolution.</title>
        <authorList>
            <person name="Flamio R. Jr."/>
            <person name="Ramstad K.M."/>
        </authorList>
    </citation>
    <scope>NUCLEOTIDE SEQUENCE [LARGE SCALE GENOMIC DNA]</scope>
    <source>
        <strain evidence="2">JAX WOST 10</strain>
    </source>
</reference>
<evidence type="ECO:0000313" key="2">
    <source>
        <dbReference type="EMBL" id="KAK4815715.1"/>
    </source>
</evidence>
<organism evidence="2 3">
    <name type="scientific">Mycteria americana</name>
    <name type="common">Wood stork</name>
    <dbReference type="NCBI Taxonomy" id="33587"/>
    <lineage>
        <taxon>Eukaryota</taxon>
        <taxon>Metazoa</taxon>
        <taxon>Chordata</taxon>
        <taxon>Craniata</taxon>
        <taxon>Vertebrata</taxon>
        <taxon>Euteleostomi</taxon>
        <taxon>Archelosauria</taxon>
        <taxon>Archosauria</taxon>
        <taxon>Dinosauria</taxon>
        <taxon>Saurischia</taxon>
        <taxon>Theropoda</taxon>
        <taxon>Coelurosauria</taxon>
        <taxon>Aves</taxon>
        <taxon>Neognathae</taxon>
        <taxon>Neoaves</taxon>
        <taxon>Aequornithes</taxon>
        <taxon>Ciconiiformes</taxon>
        <taxon>Ciconiidae</taxon>
        <taxon>Mycteria</taxon>
    </lineage>
</organism>
<protein>
    <recommendedName>
        <fullName evidence="1">Reverse transcriptase domain-containing protein</fullName>
    </recommendedName>
</protein>
<name>A0AAN7MXQ2_MYCAM</name>
<dbReference type="PANTHER" id="PTHR33332">
    <property type="entry name" value="REVERSE TRANSCRIPTASE DOMAIN-CONTAINING PROTEIN"/>
    <property type="match status" value="1"/>
</dbReference>
<proteinExistence type="predicted"/>
<dbReference type="InterPro" id="IPR000477">
    <property type="entry name" value="RT_dom"/>
</dbReference>
<feature type="domain" description="Reverse transcriptase" evidence="1">
    <location>
        <begin position="1"/>
        <end position="184"/>
    </location>
</feature>
<dbReference type="PROSITE" id="PS50878">
    <property type="entry name" value="RT_POL"/>
    <property type="match status" value="1"/>
</dbReference>
<evidence type="ECO:0000313" key="3">
    <source>
        <dbReference type="Proteomes" id="UP001333110"/>
    </source>
</evidence>
<dbReference type="AlphaFoldDB" id="A0AAN7MXQ2"/>
<accession>A0AAN7MXQ2</accession>
<dbReference type="EMBL" id="JAUNZN010000009">
    <property type="protein sequence ID" value="KAK4815715.1"/>
    <property type="molecule type" value="Genomic_DNA"/>
</dbReference>
<dbReference type="Pfam" id="PF00078">
    <property type="entry name" value="RVT_1"/>
    <property type="match status" value="1"/>
</dbReference>
<comment type="caution">
    <text evidence="2">The sequence shown here is derived from an EMBL/GenBank/DDBJ whole genome shotgun (WGS) entry which is preliminary data.</text>
</comment>
<evidence type="ECO:0000259" key="1">
    <source>
        <dbReference type="PROSITE" id="PS50878"/>
    </source>
</evidence>